<evidence type="ECO:0000313" key="8">
    <source>
        <dbReference type="EMBL" id="GAA1952458.1"/>
    </source>
</evidence>
<gene>
    <name evidence="8" type="ORF">GCM10009798_09640</name>
</gene>
<evidence type="ECO:0000256" key="5">
    <source>
        <dbReference type="PROSITE-ProRule" id="PRU01091"/>
    </source>
</evidence>
<feature type="compositionally biased region" description="Pro residues" evidence="6">
    <location>
        <begin position="278"/>
        <end position="291"/>
    </location>
</feature>
<feature type="domain" description="OmpR/PhoB-type" evidence="7">
    <location>
        <begin position="1"/>
        <end position="97"/>
    </location>
</feature>
<accession>A0ABN2QHW6</accession>
<sequence>MEVGVLGPVEARLGDHLLDLGTPKQRAVLTVLALERRRAVSVDTIVDLLWGDHPPPGVTATLQAYISGLRRVLEPQRERRAPATVLVTVAPGYALQVDETVLDAGRFERAVNEEDQRLRDPGSLSTDELTAALERLDRALALWRGTAYAELEDAPAAVAERGRLEELRLAALEQRVSVSLALGRHATLTGELEALTATYPLRERLWGMRAVALFRSGRQAEALDAISTVRTLLDEELGLEPSRELRELQTALLRQDDSLLWKPPAGRVGVPRQRTEPAPAPPTAPPAPSSPAAPAAWRIVGRERELATLTGALSSATAGVPSFAVLTGDAGIGKSRLAGEIVELARTLGARVLTGRGSQDDGAPPLWPWSTVLEGLGEPLPEIDVRDDDGSQFRVWEQITRSVRRAAAAQPTVLWLDDLHWADSSSLRVLRLLVETAEAERLLLLSTWRRQSEAGPALADLAEALARRHAARLELGGLSAEESAEVFAEVGGTAPSPAQAEAIRARTSGNPFFLVEYARLAGARGDIERLLQESPPTAVQEVIARRMARLPVATVAALRTGAVIGQAFDTATLARATGVDEDDLLDVIDPAQAAGLVAEQGVDRYAFEHALVRDVLYTGLTASRRAREHARIAAAMEQAGGRETELAMHWLAAGPAYATKARVACLEAAEVARRLQAREDRAVLLESAIGLMGSDASATAEDRYDALMQLADAYRWLVRWNELAATVVKAIEVARQIDDPVRLARASASLTEGALWEPESHGTFTRTVIDALRDSLARLPGEDSPLRCRVLVALAMELYEVAAYDERRALVDEALAMARRIGDDELLLHTLLVATPALWKPSTMADRLAFSTEAAALADRTGNRVALVSASAQRAIALNELGRRAETDAARDAARGPADELRLHYPRMVVEALGIPWLSLGGHAEEARELTALITELSSRVSLPGANALVVGCGISIAVWSGQYDEAARTVMELPSTLPVSSSVAALLCRAGEVEEAREYRVSHPFELDVDDWFSLLNWCHAAEAAAYLGDPELGSAMYDRLLPYAGCNSCAGSGNTTGPVDRYLALAAYVRGDLAAATAHAREADRLCREWQIPVLLKLLDDQRHLFGF</sequence>
<feature type="region of interest" description="Disordered" evidence="6">
    <location>
        <begin position="263"/>
        <end position="294"/>
    </location>
</feature>
<evidence type="ECO:0000256" key="2">
    <source>
        <dbReference type="ARBA" id="ARBA00023015"/>
    </source>
</evidence>
<proteinExistence type="inferred from homology"/>
<dbReference type="Proteomes" id="UP001500571">
    <property type="component" value="Unassembled WGS sequence"/>
</dbReference>
<evidence type="ECO:0000256" key="1">
    <source>
        <dbReference type="ARBA" id="ARBA00005820"/>
    </source>
</evidence>
<dbReference type="PROSITE" id="PS51755">
    <property type="entry name" value="OMPR_PHOB"/>
    <property type="match status" value="1"/>
</dbReference>
<keyword evidence="3 5" id="KW-0238">DNA-binding</keyword>
<reference evidence="8 9" key="1">
    <citation type="journal article" date="2019" name="Int. J. Syst. Evol. Microbiol.">
        <title>The Global Catalogue of Microorganisms (GCM) 10K type strain sequencing project: providing services to taxonomists for standard genome sequencing and annotation.</title>
        <authorList>
            <consortium name="The Broad Institute Genomics Platform"/>
            <consortium name="The Broad Institute Genome Sequencing Center for Infectious Disease"/>
            <person name="Wu L."/>
            <person name="Ma J."/>
        </authorList>
    </citation>
    <scope>NUCLEOTIDE SEQUENCE [LARGE SCALE GENOMIC DNA]</scope>
    <source>
        <strain evidence="8 9">JCM 15309</strain>
    </source>
</reference>
<dbReference type="SMART" id="SM01043">
    <property type="entry name" value="BTAD"/>
    <property type="match status" value="1"/>
</dbReference>
<dbReference type="SUPFAM" id="SSF46894">
    <property type="entry name" value="C-terminal effector domain of the bipartite response regulators"/>
    <property type="match status" value="1"/>
</dbReference>
<evidence type="ECO:0000256" key="6">
    <source>
        <dbReference type="SAM" id="MobiDB-lite"/>
    </source>
</evidence>
<dbReference type="EMBL" id="BAAAPB010000001">
    <property type="protein sequence ID" value="GAA1952458.1"/>
    <property type="molecule type" value="Genomic_DNA"/>
</dbReference>
<dbReference type="CDD" id="cd15831">
    <property type="entry name" value="BTAD"/>
    <property type="match status" value="1"/>
</dbReference>
<comment type="caution">
    <text evidence="8">The sequence shown here is derived from an EMBL/GenBank/DDBJ whole genome shotgun (WGS) entry which is preliminary data.</text>
</comment>
<feature type="DNA-binding region" description="OmpR/PhoB-type" evidence="5">
    <location>
        <begin position="1"/>
        <end position="97"/>
    </location>
</feature>
<dbReference type="SUPFAM" id="SSF52540">
    <property type="entry name" value="P-loop containing nucleoside triphosphate hydrolases"/>
    <property type="match status" value="1"/>
</dbReference>
<dbReference type="InterPro" id="IPR041664">
    <property type="entry name" value="AAA_16"/>
</dbReference>
<dbReference type="PANTHER" id="PTHR35807:SF1">
    <property type="entry name" value="TRANSCRIPTIONAL REGULATOR REDD"/>
    <property type="match status" value="1"/>
</dbReference>
<dbReference type="InterPro" id="IPR001867">
    <property type="entry name" value="OmpR/PhoB-type_DNA-bd"/>
</dbReference>
<dbReference type="SMART" id="SM00862">
    <property type="entry name" value="Trans_reg_C"/>
    <property type="match status" value="1"/>
</dbReference>
<dbReference type="RefSeq" id="WP_344042957.1">
    <property type="nucleotide sequence ID" value="NZ_BAAAPB010000001.1"/>
</dbReference>
<dbReference type="Gene3D" id="3.40.50.300">
    <property type="entry name" value="P-loop containing nucleotide triphosphate hydrolases"/>
    <property type="match status" value="1"/>
</dbReference>
<name>A0ABN2QHW6_9ACTN</name>
<keyword evidence="2" id="KW-0805">Transcription regulation</keyword>
<evidence type="ECO:0000313" key="9">
    <source>
        <dbReference type="Proteomes" id="UP001500571"/>
    </source>
</evidence>
<comment type="similarity">
    <text evidence="1">Belongs to the AfsR/DnrI/RedD regulatory family.</text>
</comment>
<dbReference type="Pfam" id="PF13191">
    <property type="entry name" value="AAA_16"/>
    <property type="match status" value="1"/>
</dbReference>
<dbReference type="SUPFAM" id="SSF48452">
    <property type="entry name" value="TPR-like"/>
    <property type="match status" value="1"/>
</dbReference>
<organism evidence="8 9">
    <name type="scientific">Nocardioides panacihumi</name>
    <dbReference type="NCBI Taxonomy" id="400774"/>
    <lineage>
        <taxon>Bacteria</taxon>
        <taxon>Bacillati</taxon>
        <taxon>Actinomycetota</taxon>
        <taxon>Actinomycetes</taxon>
        <taxon>Propionibacteriales</taxon>
        <taxon>Nocardioidaceae</taxon>
        <taxon>Nocardioides</taxon>
    </lineage>
</organism>
<dbReference type="InterPro" id="IPR011990">
    <property type="entry name" value="TPR-like_helical_dom_sf"/>
</dbReference>
<dbReference type="PANTHER" id="PTHR35807">
    <property type="entry name" value="TRANSCRIPTIONAL REGULATOR REDD-RELATED"/>
    <property type="match status" value="1"/>
</dbReference>
<protein>
    <recommendedName>
        <fullName evidence="7">OmpR/PhoB-type domain-containing protein</fullName>
    </recommendedName>
</protein>
<evidence type="ECO:0000256" key="4">
    <source>
        <dbReference type="ARBA" id="ARBA00023163"/>
    </source>
</evidence>
<evidence type="ECO:0000256" key="3">
    <source>
        <dbReference type="ARBA" id="ARBA00023125"/>
    </source>
</evidence>
<dbReference type="Pfam" id="PF00486">
    <property type="entry name" value="Trans_reg_C"/>
    <property type="match status" value="1"/>
</dbReference>
<dbReference type="InterPro" id="IPR005158">
    <property type="entry name" value="BTAD"/>
</dbReference>
<dbReference type="Gene3D" id="1.25.40.10">
    <property type="entry name" value="Tetratricopeptide repeat domain"/>
    <property type="match status" value="1"/>
</dbReference>
<dbReference type="Pfam" id="PF03704">
    <property type="entry name" value="BTAD"/>
    <property type="match status" value="1"/>
</dbReference>
<dbReference type="InterPro" id="IPR016032">
    <property type="entry name" value="Sig_transdc_resp-reg_C-effctor"/>
</dbReference>
<dbReference type="InterPro" id="IPR036388">
    <property type="entry name" value="WH-like_DNA-bd_sf"/>
</dbReference>
<dbReference type="Gene3D" id="1.10.10.10">
    <property type="entry name" value="Winged helix-like DNA-binding domain superfamily/Winged helix DNA-binding domain"/>
    <property type="match status" value="1"/>
</dbReference>
<dbReference type="InterPro" id="IPR051677">
    <property type="entry name" value="AfsR-DnrI-RedD_regulator"/>
</dbReference>
<evidence type="ECO:0000259" key="7">
    <source>
        <dbReference type="PROSITE" id="PS51755"/>
    </source>
</evidence>
<keyword evidence="4" id="KW-0804">Transcription</keyword>
<keyword evidence="9" id="KW-1185">Reference proteome</keyword>
<dbReference type="InterPro" id="IPR027417">
    <property type="entry name" value="P-loop_NTPase"/>
</dbReference>